<evidence type="ECO:0000313" key="2">
    <source>
        <dbReference type="Proteomes" id="UP000018720"/>
    </source>
</evidence>
<keyword evidence="2" id="KW-1185">Reference proteome</keyword>
<evidence type="ECO:0000313" key="1">
    <source>
        <dbReference type="EMBL" id="EJZ42440.1"/>
    </source>
</evidence>
<dbReference type="RefSeq" id="WP_008589538.1">
    <property type="nucleotide sequence ID" value="NZ_AHOM02000004.1"/>
</dbReference>
<accession>A0ABP2RFX2</accession>
<dbReference type="Proteomes" id="UP000018720">
    <property type="component" value="Unassembled WGS sequence"/>
</dbReference>
<comment type="caution">
    <text evidence="1">The sequence shown here is derived from an EMBL/GenBank/DDBJ whole genome shotgun (WGS) entry which is preliminary data.</text>
</comment>
<protein>
    <recommendedName>
        <fullName evidence="3">DUF1564 family protein</fullName>
    </recommendedName>
</protein>
<dbReference type="EMBL" id="AHOM02000004">
    <property type="protein sequence ID" value="EJZ42440.1"/>
    <property type="molecule type" value="Genomic_DNA"/>
</dbReference>
<reference evidence="1 2" key="1">
    <citation type="submission" date="2012-08" db="EMBL/GenBank/DDBJ databases">
        <authorList>
            <person name="Harkins D.M."/>
            <person name="Durkin A.S."/>
            <person name="Selengut J.D."/>
            <person name="Sanka R."/>
            <person name="DePew J."/>
            <person name="Purushe J."/>
            <person name="Matthias M.A."/>
            <person name="Vinetz J.M."/>
            <person name="Sutton G.G."/>
            <person name="Nelson W.C."/>
            <person name="Fouts D.E."/>
        </authorList>
    </citation>
    <scope>NUCLEOTIDE SEQUENCE [LARGE SCALE GENOMIC DNA]</scope>
    <source>
        <strain evidence="1 2">MMD4847</strain>
    </source>
</reference>
<evidence type="ECO:0008006" key="3">
    <source>
        <dbReference type="Google" id="ProtNLM"/>
    </source>
</evidence>
<proteinExistence type="predicted"/>
<gene>
    <name evidence="1" type="ORF">LEP1GSC178_3038</name>
</gene>
<sequence>MAIKKSKSISKRRNEKFPGWLAQSISDNLNKKHSFFLREKSNETKWVTWGQCILNAQKNFIVYLKRKPPENIHKNPNWKYKAIQAIFLIEKVVVNNQSERRLSHVIKNLNDFASNPPKFDSSDKLFLRTSHLETNKLNGFVSGFRNADRDIKAKRWPISAHRNGLRMMRTEFPDLTRSKSDWDICFKQAKANLSHFQESEWIKAFEKNQNKFNRILLDTL</sequence>
<organism evidence="1 2">
    <name type="scientific">Leptospira licerasiae str. MMD4847</name>
    <dbReference type="NCBI Taxonomy" id="1049971"/>
    <lineage>
        <taxon>Bacteria</taxon>
        <taxon>Pseudomonadati</taxon>
        <taxon>Spirochaetota</taxon>
        <taxon>Spirochaetia</taxon>
        <taxon>Leptospirales</taxon>
        <taxon>Leptospiraceae</taxon>
        <taxon>Leptospira</taxon>
    </lineage>
</organism>
<name>A0ABP2RFX2_9LEPT</name>